<dbReference type="SUPFAM" id="SSF118010">
    <property type="entry name" value="TM1457-like"/>
    <property type="match status" value="1"/>
</dbReference>
<sequence>MICIQIFSQADGKVSGFSVTGHSGTADRGKDIVCAGVSSLAQTALLGIAEYLHREVDYDVASGKLIVRLKGVPDDLTEAIMQTMLLGLREIQKISPKAIHISEQRR</sequence>
<evidence type="ECO:0000256" key="2">
    <source>
        <dbReference type="ARBA" id="ARBA00022670"/>
    </source>
</evidence>
<reference evidence="7 8" key="1">
    <citation type="submission" date="2019-08" db="EMBL/GenBank/DDBJ databases">
        <title>In-depth cultivation of the pig gut microbiome towards novel bacterial diversity and tailored functional studies.</title>
        <authorList>
            <person name="Wylensek D."/>
            <person name="Hitch T.C.A."/>
            <person name="Clavel T."/>
        </authorList>
    </citation>
    <scope>NUCLEOTIDE SEQUENCE [LARGE SCALE GENOMIC DNA]</scope>
    <source>
        <strain evidence="8">WCA-380-WT-3B3</strain>
    </source>
</reference>
<dbReference type="EMBL" id="VUNL01000008">
    <property type="protein sequence ID" value="MSV25215.1"/>
    <property type="molecule type" value="Genomic_DNA"/>
</dbReference>
<evidence type="ECO:0000256" key="1">
    <source>
        <dbReference type="ARBA" id="ARBA00022517"/>
    </source>
</evidence>
<keyword evidence="4" id="KW-0788">Thiol protease</keyword>
<dbReference type="CDD" id="cd16332">
    <property type="entry name" value="Prp-like"/>
    <property type="match status" value="1"/>
</dbReference>
<evidence type="ECO:0000313" key="7">
    <source>
        <dbReference type="EMBL" id="MSV25215.1"/>
    </source>
</evidence>
<dbReference type="AlphaFoldDB" id="A0A6I2UXY0"/>
<dbReference type="PANTHER" id="PTHR39178:SF1">
    <property type="entry name" value="RIBOSOMAL-PROCESSING CYSTEINE PROTEASE PRP"/>
    <property type="match status" value="1"/>
</dbReference>
<evidence type="ECO:0000256" key="6">
    <source>
        <dbReference type="ARBA" id="ARBA00044538"/>
    </source>
</evidence>
<name>A0A6I2UXY0_9FIRM</name>
<proteinExistence type="inferred from homology"/>
<evidence type="ECO:0000313" key="8">
    <source>
        <dbReference type="Proteomes" id="UP000430222"/>
    </source>
</evidence>
<dbReference type="Gene3D" id="3.30.70.1490">
    <property type="entry name" value="Cysteine protease Prp"/>
    <property type="match status" value="1"/>
</dbReference>
<dbReference type="GO" id="GO:0042254">
    <property type="term" value="P:ribosome biogenesis"/>
    <property type="evidence" value="ECO:0007669"/>
    <property type="project" value="UniProtKB-KW"/>
</dbReference>
<dbReference type="InterPro" id="IPR007422">
    <property type="entry name" value="Peptidase_Prp"/>
</dbReference>
<dbReference type="GO" id="GO:0006508">
    <property type="term" value="P:proteolysis"/>
    <property type="evidence" value="ECO:0007669"/>
    <property type="project" value="UniProtKB-KW"/>
</dbReference>
<accession>A0A6I2UXY0</accession>
<dbReference type="Proteomes" id="UP000430222">
    <property type="component" value="Unassembled WGS sequence"/>
</dbReference>
<dbReference type="InterPro" id="IPR036764">
    <property type="entry name" value="Peptidase_Prp_sf"/>
</dbReference>
<comment type="similarity">
    <text evidence="5">Belongs to the Prp family.</text>
</comment>
<dbReference type="RefSeq" id="WP_154620990.1">
    <property type="nucleotide sequence ID" value="NZ_CBCTNG010000006.1"/>
</dbReference>
<dbReference type="GO" id="GO:0008234">
    <property type="term" value="F:cysteine-type peptidase activity"/>
    <property type="evidence" value="ECO:0007669"/>
    <property type="project" value="UniProtKB-KW"/>
</dbReference>
<evidence type="ECO:0000256" key="4">
    <source>
        <dbReference type="ARBA" id="ARBA00022807"/>
    </source>
</evidence>
<keyword evidence="2 7" id="KW-0645">Protease</keyword>
<evidence type="ECO:0000256" key="5">
    <source>
        <dbReference type="ARBA" id="ARBA00044503"/>
    </source>
</evidence>
<gene>
    <name evidence="7" type="ORF">FYJ78_08475</name>
</gene>
<evidence type="ECO:0000256" key="3">
    <source>
        <dbReference type="ARBA" id="ARBA00022801"/>
    </source>
</evidence>
<protein>
    <recommendedName>
        <fullName evidence="6">Ribosomal processing cysteine protease Prp</fullName>
    </recommendedName>
</protein>
<dbReference type="Pfam" id="PF04327">
    <property type="entry name" value="Peptidase_Prp"/>
    <property type="match status" value="1"/>
</dbReference>
<organism evidence="7 8">
    <name type="scientific">Selenomonas montiformis</name>
    <dbReference type="NCBI Taxonomy" id="2652285"/>
    <lineage>
        <taxon>Bacteria</taxon>
        <taxon>Bacillati</taxon>
        <taxon>Bacillota</taxon>
        <taxon>Negativicutes</taxon>
        <taxon>Selenomonadales</taxon>
        <taxon>Selenomonadaceae</taxon>
        <taxon>Selenomonas</taxon>
    </lineage>
</organism>
<keyword evidence="8" id="KW-1185">Reference proteome</keyword>
<keyword evidence="3" id="KW-0378">Hydrolase</keyword>
<keyword evidence="1" id="KW-0690">Ribosome biogenesis</keyword>
<dbReference type="PANTHER" id="PTHR39178">
    <property type="entry name" value="HYPOTHETICAL RIBOSOME-ASSOCIATED PROTEIN"/>
    <property type="match status" value="1"/>
</dbReference>
<comment type="caution">
    <text evidence="7">The sequence shown here is derived from an EMBL/GenBank/DDBJ whole genome shotgun (WGS) entry which is preliminary data.</text>
</comment>